<evidence type="ECO:0000256" key="1">
    <source>
        <dbReference type="ARBA" id="ARBA00023125"/>
    </source>
</evidence>
<evidence type="ECO:0000313" key="4">
    <source>
        <dbReference type="Proteomes" id="UP000600799"/>
    </source>
</evidence>
<keyword evidence="1" id="KW-0238">DNA-binding</keyword>
<accession>A0ABS0HHJ8</accession>
<dbReference type="InterPro" id="IPR050807">
    <property type="entry name" value="TransReg_Diox_bact_type"/>
</dbReference>
<dbReference type="SUPFAM" id="SSF47413">
    <property type="entry name" value="lambda repressor-like DNA-binding domains"/>
    <property type="match status" value="1"/>
</dbReference>
<dbReference type="PANTHER" id="PTHR46797">
    <property type="entry name" value="HTH-TYPE TRANSCRIPTIONAL REGULATOR"/>
    <property type="match status" value="1"/>
</dbReference>
<dbReference type="SMART" id="SM00530">
    <property type="entry name" value="HTH_XRE"/>
    <property type="match status" value="1"/>
</dbReference>
<proteinExistence type="predicted"/>
<evidence type="ECO:0000313" key="3">
    <source>
        <dbReference type="EMBL" id="MBF9151691.1"/>
    </source>
</evidence>
<dbReference type="PROSITE" id="PS50943">
    <property type="entry name" value="HTH_CROC1"/>
    <property type="match status" value="1"/>
</dbReference>
<dbReference type="InterPro" id="IPR001387">
    <property type="entry name" value="Cro/C1-type_HTH"/>
</dbReference>
<evidence type="ECO:0000259" key="2">
    <source>
        <dbReference type="PROSITE" id="PS50943"/>
    </source>
</evidence>
<dbReference type="Proteomes" id="UP000600799">
    <property type="component" value="Unassembled WGS sequence"/>
</dbReference>
<comment type="caution">
    <text evidence="3">The sequence shown here is derived from an EMBL/GenBank/DDBJ whole genome shotgun (WGS) entry which is preliminary data.</text>
</comment>
<dbReference type="Gene3D" id="1.10.260.40">
    <property type="entry name" value="lambda repressor-like DNA-binding domains"/>
    <property type="match status" value="1"/>
</dbReference>
<reference evidence="3 4" key="1">
    <citation type="submission" date="2020-11" db="EMBL/GenBank/DDBJ databases">
        <title>The genome sequence of Novosphingobium sp. 1Y9A.</title>
        <authorList>
            <person name="Liu Y."/>
        </authorList>
    </citation>
    <scope>NUCLEOTIDE SEQUENCE [LARGE SCALE GENOMIC DNA]</scope>
    <source>
        <strain evidence="3 4">1Y9A</strain>
    </source>
</reference>
<protein>
    <submittedName>
        <fullName evidence="3">Helix-turn-helix transcriptional regulator</fullName>
    </submittedName>
</protein>
<organism evidence="3 4">
    <name type="scientific">Novosphingobium jiangmenense</name>
    <dbReference type="NCBI Taxonomy" id="2791981"/>
    <lineage>
        <taxon>Bacteria</taxon>
        <taxon>Pseudomonadati</taxon>
        <taxon>Pseudomonadota</taxon>
        <taxon>Alphaproteobacteria</taxon>
        <taxon>Sphingomonadales</taxon>
        <taxon>Sphingomonadaceae</taxon>
        <taxon>Novosphingobium</taxon>
    </lineage>
</organism>
<gene>
    <name evidence="3" type="ORF">I2488_11815</name>
</gene>
<dbReference type="EMBL" id="JADQDC010000007">
    <property type="protein sequence ID" value="MBF9151691.1"/>
    <property type="molecule type" value="Genomic_DNA"/>
</dbReference>
<sequence length="75" mass="8267">MKLREVLAANLKRLRLAANLSQEELAHRADIDRTYVSSLERGRYSASVDMIESLAAALETEPSILLVRFPGPGDA</sequence>
<dbReference type="Pfam" id="PF01381">
    <property type="entry name" value="HTH_3"/>
    <property type="match status" value="1"/>
</dbReference>
<dbReference type="CDD" id="cd00093">
    <property type="entry name" value="HTH_XRE"/>
    <property type="match status" value="1"/>
</dbReference>
<dbReference type="PANTHER" id="PTHR46797:SF1">
    <property type="entry name" value="METHYLPHOSPHONATE SYNTHASE"/>
    <property type="match status" value="1"/>
</dbReference>
<feature type="domain" description="HTH cro/C1-type" evidence="2">
    <location>
        <begin position="11"/>
        <end position="65"/>
    </location>
</feature>
<name>A0ABS0HHJ8_9SPHN</name>
<keyword evidence="4" id="KW-1185">Reference proteome</keyword>
<dbReference type="InterPro" id="IPR010982">
    <property type="entry name" value="Lambda_DNA-bd_dom_sf"/>
</dbReference>